<dbReference type="SMART" id="SM00271">
    <property type="entry name" value="DnaJ"/>
    <property type="match status" value="1"/>
</dbReference>
<dbReference type="InterPro" id="IPR001623">
    <property type="entry name" value="DnaJ_domain"/>
</dbReference>
<dbReference type="FunCoup" id="A0A0L0HG98">
    <property type="interactions" value="627"/>
</dbReference>
<dbReference type="OMA" id="NWEDERD"/>
<proteinExistence type="predicted"/>
<dbReference type="SUPFAM" id="SSF46565">
    <property type="entry name" value="Chaperone J-domain"/>
    <property type="match status" value="1"/>
</dbReference>
<dbReference type="Pfam" id="PF00226">
    <property type="entry name" value="DnaJ"/>
    <property type="match status" value="1"/>
</dbReference>
<gene>
    <name evidence="3" type="ORF">SPPG_05217</name>
</gene>
<protein>
    <recommendedName>
        <fullName evidence="2">J domain-containing protein</fullName>
    </recommendedName>
</protein>
<feature type="compositionally biased region" description="Basic and acidic residues" evidence="1">
    <location>
        <begin position="170"/>
        <end position="201"/>
    </location>
</feature>
<sequence>MADDDDFDVDKYLRLEANSFNQDQEVDRILKLHAQTRNPLEILDHPPSVFITLQVDDRAVKVSYRKRSLLLHPDKCKHPRAQETFEILKKAESELMDEEKRKTLIGFVTDARDGIFQKRGIKGPVVVTEERWKTLMNDKELIAAIRMETRRMFADDESRIKMRMKNEFDRRAAEAEQKLQERKQKQEHDKLWEETREERVGNWRQFMKKGAKKKKRKEDSKPY</sequence>
<dbReference type="Proteomes" id="UP000053201">
    <property type="component" value="Unassembled WGS sequence"/>
</dbReference>
<dbReference type="OrthoDB" id="342454at2759"/>
<reference evidence="3 4" key="1">
    <citation type="submission" date="2009-08" db="EMBL/GenBank/DDBJ databases">
        <title>The Genome Sequence of Spizellomyces punctatus strain DAOM BR117.</title>
        <authorList>
            <consortium name="The Broad Institute Genome Sequencing Platform"/>
            <person name="Russ C."/>
            <person name="Cuomo C."/>
            <person name="Shea T."/>
            <person name="Young S.K."/>
            <person name="Zeng Q."/>
            <person name="Koehrsen M."/>
            <person name="Haas B."/>
            <person name="Borodovsky M."/>
            <person name="Guigo R."/>
            <person name="Alvarado L."/>
            <person name="Berlin A."/>
            <person name="Bochicchio J."/>
            <person name="Borenstein D."/>
            <person name="Chapman S."/>
            <person name="Chen Z."/>
            <person name="Engels R."/>
            <person name="Freedman E."/>
            <person name="Gellesch M."/>
            <person name="Goldberg J."/>
            <person name="Griggs A."/>
            <person name="Gujja S."/>
            <person name="Heiman D."/>
            <person name="Hepburn T."/>
            <person name="Howarth C."/>
            <person name="Jen D."/>
            <person name="Larson L."/>
            <person name="Lewis B."/>
            <person name="Mehta T."/>
            <person name="Park D."/>
            <person name="Pearson M."/>
            <person name="Roberts A."/>
            <person name="Saif S."/>
            <person name="Shenoy N."/>
            <person name="Sisk P."/>
            <person name="Stolte C."/>
            <person name="Sykes S."/>
            <person name="Thomson T."/>
            <person name="Walk T."/>
            <person name="White J."/>
            <person name="Yandava C."/>
            <person name="Burger G."/>
            <person name="Gray M.W."/>
            <person name="Holland P.W.H."/>
            <person name="King N."/>
            <person name="Lang F.B.F."/>
            <person name="Roger A.J."/>
            <person name="Ruiz-Trillo I."/>
            <person name="Lander E."/>
            <person name="Nusbaum C."/>
        </authorList>
    </citation>
    <scope>NUCLEOTIDE SEQUENCE [LARGE SCALE GENOMIC DNA]</scope>
    <source>
        <strain evidence="3 4">DAOM BR117</strain>
    </source>
</reference>
<dbReference type="RefSeq" id="XP_016607883.1">
    <property type="nucleotide sequence ID" value="XM_016753440.1"/>
</dbReference>
<accession>A0A0L0HG98</accession>
<dbReference type="VEuPathDB" id="FungiDB:SPPG_05217"/>
<dbReference type="PANTHER" id="PTHR46620:SF1">
    <property type="entry name" value="J DOMAIN-CONTAINING PROTEIN SPF31"/>
    <property type="match status" value="1"/>
</dbReference>
<dbReference type="PROSITE" id="PS50076">
    <property type="entry name" value="DNAJ_2"/>
    <property type="match status" value="1"/>
</dbReference>
<dbReference type="GeneID" id="27688609"/>
<dbReference type="InterPro" id="IPR036869">
    <property type="entry name" value="J_dom_sf"/>
</dbReference>
<dbReference type="Gene3D" id="1.10.287.110">
    <property type="entry name" value="DnaJ domain"/>
    <property type="match status" value="1"/>
</dbReference>
<feature type="region of interest" description="Disordered" evidence="1">
    <location>
        <begin position="170"/>
        <end position="223"/>
    </location>
</feature>
<dbReference type="PANTHER" id="PTHR46620">
    <property type="entry name" value="J DOMAIN-CONTAINING PROTEIN SPF31"/>
    <property type="match status" value="1"/>
</dbReference>
<dbReference type="EMBL" id="KQ257457">
    <property type="protein sequence ID" value="KNC99843.1"/>
    <property type="molecule type" value="Genomic_DNA"/>
</dbReference>
<evidence type="ECO:0000259" key="2">
    <source>
        <dbReference type="PROSITE" id="PS50076"/>
    </source>
</evidence>
<feature type="compositionally biased region" description="Basic residues" evidence="1">
    <location>
        <begin position="206"/>
        <end position="216"/>
    </location>
</feature>
<dbReference type="AlphaFoldDB" id="A0A0L0HG98"/>
<name>A0A0L0HG98_SPIPD</name>
<dbReference type="InParanoid" id="A0A0L0HG98"/>
<keyword evidence="4" id="KW-1185">Reference proteome</keyword>
<evidence type="ECO:0000313" key="4">
    <source>
        <dbReference type="Proteomes" id="UP000053201"/>
    </source>
</evidence>
<dbReference type="CDD" id="cd06257">
    <property type="entry name" value="DnaJ"/>
    <property type="match status" value="1"/>
</dbReference>
<dbReference type="STRING" id="645134.A0A0L0HG98"/>
<feature type="domain" description="J" evidence="2">
    <location>
        <begin position="38"/>
        <end position="108"/>
    </location>
</feature>
<dbReference type="eggNOG" id="KOG1150">
    <property type="taxonomic scope" value="Eukaryota"/>
</dbReference>
<organism evidence="3 4">
    <name type="scientific">Spizellomyces punctatus (strain DAOM BR117)</name>
    <dbReference type="NCBI Taxonomy" id="645134"/>
    <lineage>
        <taxon>Eukaryota</taxon>
        <taxon>Fungi</taxon>
        <taxon>Fungi incertae sedis</taxon>
        <taxon>Chytridiomycota</taxon>
        <taxon>Chytridiomycota incertae sedis</taxon>
        <taxon>Chytridiomycetes</taxon>
        <taxon>Spizellomycetales</taxon>
        <taxon>Spizellomycetaceae</taxon>
        <taxon>Spizellomyces</taxon>
    </lineage>
</organism>
<evidence type="ECO:0000313" key="3">
    <source>
        <dbReference type="EMBL" id="KNC99843.1"/>
    </source>
</evidence>
<evidence type="ECO:0000256" key="1">
    <source>
        <dbReference type="SAM" id="MobiDB-lite"/>
    </source>
</evidence>